<feature type="chain" id="PRO_5044503693" evidence="7">
    <location>
        <begin position="27"/>
        <end position="423"/>
    </location>
</feature>
<evidence type="ECO:0000256" key="7">
    <source>
        <dbReference type="SAM" id="SignalP"/>
    </source>
</evidence>
<evidence type="ECO:0000256" key="6">
    <source>
        <dbReference type="RuleBase" id="RU004004"/>
    </source>
</evidence>
<proteinExistence type="inferred from homology"/>
<organism evidence="11">
    <name type="scientific">Salinicola endophyticus</name>
    <dbReference type="NCBI Taxonomy" id="1949083"/>
    <lineage>
        <taxon>Bacteria</taxon>
        <taxon>Pseudomonadati</taxon>
        <taxon>Pseudomonadota</taxon>
        <taxon>Gammaproteobacteria</taxon>
        <taxon>Oceanospirillales</taxon>
        <taxon>Halomonadaceae</taxon>
        <taxon>Salinicola</taxon>
    </lineage>
</organism>
<dbReference type="GO" id="GO:0015627">
    <property type="term" value="C:type II protein secretion system complex"/>
    <property type="evidence" value="ECO:0007669"/>
    <property type="project" value="TreeGrafter"/>
</dbReference>
<evidence type="ECO:0000313" key="11">
    <source>
        <dbReference type="EMBL" id="XCJ78484.1"/>
    </source>
</evidence>
<feature type="domain" description="NolW-like" evidence="9">
    <location>
        <begin position="120"/>
        <end position="188"/>
    </location>
</feature>
<evidence type="ECO:0000259" key="9">
    <source>
        <dbReference type="Pfam" id="PF03958"/>
    </source>
</evidence>
<dbReference type="InterPro" id="IPR038591">
    <property type="entry name" value="NolW-like_sf"/>
</dbReference>
<keyword evidence="2" id="KW-0812">Transmembrane</keyword>
<keyword evidence="6" id="KW-0813">Transport</keyword>
<protein>
    <submittedName>
        <fullName evidence="11">Secretin N-terminal domain-containing protein</fullName>
    </submittedName>
</protein>
<gene>
    <name evidence="11" type="ORF">ABV408_13700</name>
</gene>
<feature type="signal peptide" evidence="7">
    <location>
        <begin position="1"/>
        <end position="26"/>
    </location>
</feature>
<feature type="domain" description="Type II/III secretion system secretin-like" evidence="8">
    <location>
        <begin position="254"/>
        <end position="416"/>
    </location>
</feature>
<accession>A0AB74UAP2</accession>
<dbReference type="RefSeq" id="WP_353979479.1">
    <property type="nucleotide sequence ID" value="NZ_CP159578.1"/>
</dbReference>
<dbReference type="GO" id="GO:0009279">
    <property type="term" value="C:cell outer membrane"/>
    <property type="evidence" value="ECO:0007669"/>
    <property type="project" value="UniProtKB-SubCell"/>
</dbReference>
<dbReference type="PRINTS" id="PR00811">
    <property type="entry name" value="BCTERIALGSPD"/>
</dbReference>
<dbReference type="PANTHER" id="PTHR30332:SF24">
    <property type="entry name" value="SECRETIN GSPD-RELATED"/>
    <property type="match status" value="1"/>
</dbReference>
<keyword evidence="4" id="KW-0472">Membrane</keyword>
<evidence type="ECO:0000256" key="5">
    <source>
        <dbReference type="RuleBase" id="RU004003"/>
    </source>
</evidence>
<name>A0AB74UAP2_9GAMM</name>
<dbReference type="InterPro" id="IPR001775">
    <property type="entry name" value="GspD/PilQ"/>
</dbReference>
<reference evidence="11" key="1">
    <citation type="submission" date="2024-06" db="EMBL/GenBank/DDBJ databases">
        <title>Complete genome of Salinicola endophyticus HNIBRBA4755.</title>
        <authorList>
            <person name="Shin S.Y."/>
            <person name="Kang H."/>
            <person name="Song J."/>
        </authorList>
    </citation>
    <scope>NUCLEOTIDE SEQUENCE</scope>
    <source>
        <strain evidence="11">HNIBRBA4755</strain>
    </source>
</reference>
<dbReference type="Gene3D" id="3.30.1370.120">
    <property type="match status" value="1"/>
</dbReference>
<comment type="similarity">
    <text evidence="5">Belongs to the bacterial secretin family.</text>
</comment>
<dbReference type="InterPro" id="IPR004845">
    <property type="entry name" value="T2SS_GspD_CS"/>
</dbReference>
<dbReference type="InterPro" id="IPR049371">
    <property type="entry name" value="GspD-like_N0"/>
</dbReference>
<feature type="domain" description="GspD-like N0" evidence="10">
    <location>
        <begin position="30"/>
        <end position="91"/>
    </location>
</feature>
<comment type="subcellular location">
    <subcellularLocation>
        <location evidence="6">Cell outer membrane</location>
    </subcellularLocation>
    <subcellularLocation>
        <location evidence="1">Membrane</location>
    </subcellularLocation>
</comment>
<dbReference type="InterPro" id="IPR050810">
    <property type="entry name" value="Bact_Secretion_Sys_Channel"/>
</dbReference>
<evidence type="ECO:0000256" key="1">
    <source>
        <dbReference type="ARBA" id="ARBA00004370"/>
    </source>
</evidence>
<evidence type="ECO:0000256" key="4">
    <source>
        <dbReference type="ARBA" id="ARBA00023136"/>
    </source>
</evidence>
<dbReference type="AlphaFoldDB" id="A0AB74UAP2"/>
<dbReference type="Pfam" id="PF00263">
    <property type="entry name" value="Secretin"/>
    <property type="match status" value="1"/>
</dbReference>
<dbReference type="EMBL" id="CP159578">
    <property type="protein sequence ID" value="XCJ78484.1"/>
    <property type="molecule type" value="Genomic_DNA"/>
</dbReference>
<dbReference type="PANTHER" id="PTHR30332">
    <property type="entry name" value="PROBABLE GENERAL SECRETION PATHWAY PROTEIN D"/>
    <property type="match status" value="1"/>
</dbReference>
<dbReference type="Pfam" id="PF03958">
    <property type="entry name" value="Secretin_N"/>
    <property type="match status" value="1"/>
</dbReference>
<sequence length="423" mass="44578">MSTSVANLARAALAAGALLLTPTAHALPIDMQDADVRDFVHWYSQETATPIAIDPRVNGTLTVYAPDVPPDQLPEFFQGVMQSHGYQLVPGNPPTLVPAKPDQTFMSRIATPAPREPSVSRVLSINHLRADDLAPLVDAFLIQNTPGSAQATHAQVLHAANALLVSGPADRIQALERLLPQIDVTRAQVLIRALIFETTDGDTLDLGVSFGRARAGSNPAGGFNTSGLGRTLSVPGGAFGIFDGDVLALAVNAIRRDSNARVLSTPQILALSGQRGTISVGQNVPFITGRVTGEAANIENPFQTIERRDIGITLNVLPVVTPSGLIVMDVGTAADSLTDSVLASDIITNQRSINTTVQIQSGQSVLLGGLVSEENRQQQNRVPVLSDIPVIGALFRSTSTSHQSSNLYVLLQATVLPTLEAAS</sequence>
<dbReference type="GO" id="GO:0009306">
    <property type="term" value="P:protein secretion"/>
    <property type="evidence" value="ECO:0007669"/>
    <property type="project" value="InterPro"/>
</dbReference>
<evidence type="ECO:0000256" key="3">
    <source>
        <dbReference type="ARBA" id="ARBA00022729"/>
    </source>
</evidence>
<evidence type="ECO:0000256" key="2">
    <source>
        <dbReference type="ARBA" id="ARBA00022692"/>
    </source>
</evidence>
<dbReference type="InterPro" id="IPR004846">
    <property type="entry name" value="T2SS/T3SS_dom"/>
</dbReference>
<dbReference type="InterPro" id="IPR005644">
    <property type="entry name" value="NolW-like"/>
</dbReference>
<evidence type="ECO:0000259" key="10">
    <source>
        <dbReference type="Pfam" id="PF21305"/>
    </source>
</evidence>
<keyword evidence="3 7" id="KW-0732">Signal</keyword>
<evidence type="ECO:0000259" key="8">
    <source>
        <dbReference type="Pfam" id="PF00263"/>
    </source>
</evidence>
<dbReference type="PRINTS" id="PR01032">
    <property type="entry name" value="PHAGEIV"/>
</dbReference>
<dbReference type="Pfam" id="PF21305">
    <property type="entry name" value="type_II_gspD_N0"/>
    <property type="match status" value="1"/>
</dbReference>
<dbReference type="PROSITE" id="PS00875">
    <property type="entry name" value="T2SP_D"/>
    <property type="match status" value="1"/>
</dbReference>